<evidence type="ECO:0000313" key="8">
    <source>
        <dbReference type="Proteomes" id="UP001597277"/>
    </source>
</evidence>
<sequence length="324" mass="34468">MPSQSRAITRSRGVRALVTVVVLAVVGYFFGRSLAQNWDAVRQIDFTVDGWSVVAVVLFALAVPVSGLLWGRMTAELSGTDVQPLEAVRVHCLSWLLKYVPGQVGSAVNKVAWAAGRGLSKTLVLITFVYENAFLLIGSLVPTTLVLLLAGTVDLGTGRAGSTPLLLAFASLIPLLALTNGPVFRFGSNLLARRALHREIPAEYFLRWTQALRYQLLYLLPRVINGAGFVAIAVAMVDVAPSAYLPLACAYIIAGAVGILAVFVPSGLGVRESVLVLLAAAYLPTEQAIVLALVARLYATVADAVVVAVYGILRLTPRKETATS</sequence>
<comment type="subcellular location">
    <subcellularLocation>
        <location evidence="1">Cell membrane</location>
        <topology evidence="1">Multi-pass membrane protein</topology>
    </subcellularLocation>
</comment>
<dbReference type="Pfam" id="PF03706">
    <property type="entry name" value="LPG_synthase_TM"/>
    <property type="match status" value="1"/>
</dbReference>
<evidence type="ECO:0000256" key="5">
    <source>
        <dbReference type="ARBA" id="ARBA00023136"/>
    </source>
</evidence>
<feature type="transmembrane region" description="Helical" evidence="6">
    <location>
        <begin position="133"/>
        <end position="153"/>
    </location>
</feature>
<evidence type="ECO:0000313" key="7">
    <source>
        <dbReference type="EMBL" id="MFD1716997.1"/>
    </source>
</evidence>
<keyword evidence="3 6" id="KW-0812">Transmembrane</keyword>
<feature type="transmembrane region" description="Helical" evidence="6">
    <location>
        <begin position="12"/>
        <end position="30"/>
    </location>
</feature>
<evidence type="ECO:0000256" key="1">
    <source>
        <dbReference type="ARBA" id="ARBA00004651"/>
    </source>
</evidence>
<comment type="caution">
    <text evidence="7">The sequence shown here is derived from an EMBL/GenBank/DDBJ whole genome shotgun (WGS) entry which is preliminary data.</text>
</comment>
<keyword evidence="4 6" id="KW-1133">Transmembrane helix</keyword>
<accession>A0ABW4L3P5</accession>
<evidence type="ECO:0000256" key="4">
    <source>
        <dbReference type="ARBA" id="ARBA00022989"/>
    </source>
</evidence>
<feature type="transmembrane region" description="Helical" evidence="6">
    <location>
        <begin position="50"/>
        <end position="70"/>
    </location>
</feature>
<dbReference type="EMBL" id="JBHUEE010000002">
    <property type="protein sequence ID" value="MFD1716997.1"/>
    <property type="molecule type" value="Genomic_DNA"/>
</dbReference>
<keyword evidence="2" id="KW-1003">Cell membrane</keyword>
<feature type="transmembrane region" description="Helical" evidence="6">
    <location>
        <begin position="289"/>
        <end position="313"/>
    </location>
</feature>
<feature type="transmembrane region" description="Helical" evidence="6">
    <location>
        <begin position="243"/>
        <end position="268"/>
    </location>
</feature>
<keyword evidence="8" id="KW-1185">Reference proteome</keyword>
<feature type="transmembrane region" description="Helical" evidence="6">
    <location>
        <begin position="165"/>
        <end position="184"/>
    </location>
</feature>
<evidence type="ECO:0000256" key="6">
    <source>
        <dbReference type="SAM" id="Phobius"/>
    </source>
</evidence>
<feature type="transmembrane region" description="Helical" evidence="6">
    <location>
        <begin position="216"/>
        <end position="237"/>
    </location>
</feature>
<name>A0ABW4L3P5_9MICO</name>
<gene>
    <name evidence="7" type="ORF">ACFSE6_04075</name>
</gene>
<evidence type="ECO:0000256" key="2">
    <source>
        <dbReference type="ARBA" id="ARBA00022475"/>
    </source>
</evidence>
<dbReference type="Proteomes" id="UP001597277">
    <property type="component" value="Unassembled WGS sequence"/>
</dbReference>
<evidence type="ECO:0000256" key="3">
    <source>
        <dbReference type="ARBA" id="ARBA00022692"/>
    </source>
</evidence>
<reference evidence="8" key="1">
    <citation type="journal article" date="2019" name="Int. J. Syst. Evol. Microbiol.">
        <title>The Global Catalogue of Microorganisms (GCM) 10K type strain sequencing project: providing services to taxonomists for standard genome sequencing and annotation.</title>
        <authorList>
            <consortium name="The Broad Institute Genomics Platform"/>
            <consortium name="The Broad Institute Genome Sequencing Center for Infectious Disease"/>
            <person name="Wu L."/>
            <person name="Ma J."/>
        </authorList>
    </citation>
    <scope>NUCLEOTIDE SEQUENCE [LARGE SCALE GENOMIC DNA]</scope>
    <source>
        <strain evidence="8">JCM 17130</strain>
    </source>
</reference>
<protein>
    <submittedName>
        <fullName evidence="7">Lysylphosphatidylglycerol synthase domain-containing protein</fullName>
    </submittedName>
</protein>
<dbReference type="InterPro" id="IPR022791">
    <property type="entry name" value="L-PG_synthase/AglD"/>
</dbReference>
<organism evidence="7 8">
    <name type="scientific">Georgenia deserti</name>
    <dbReference type="NCBI Taxonomy" id="2093781"/>
    <lineage>
        <taxon>Bacteria</taxon>
        <taxon>Bacillati</taxon>
        <taxon>Actinomycetota</taxon>
        <taxon>Actinomycetes</taxon>
        <taxon>Micrococcales</taxon>
        <taxon>Bogoriellaceae</taxon>
        <taxon>Georgenia</taxon>
    </lineage>
</organism>
<keyword evidence="5 6" id="KW-0472">Membrane</keyword>
<proteinExistence type="predicted"/>